<keyword evidence="8" id="KW-0067">ATP-binding</keyword>
<dbReference type="GO" id="GO:0006526">
    <property type="term" value="P:L-arginine biosynthetic process"/>
    <property type="evidence" value="ECO:0007669"/>
    <property type="project" value="UniProtKB-KW"/>
</dbReference>
<evidence type="ECO:0000256" key="3">
    <source>
        <dbReference type="ARBA" id="ARBA00022571"/>
    </source>
</evidence>
<keyword evidence="11" id="KW-1185">Reference proteome</keyword>
<dbReference type="Proteomes" id="UP000593562">
    <property type="component" value="Unassembled WGS sequence"/>
</dbReference>
<dbReference type="OrthoDB" id="438291at2759"/>
<dbReference type="InterPro" id="IPR004662">
    <property type="entry name" value="AcgluKinase_fam"/>
</dbReference>
<organism evidence="10 11">
    <name type="scientific">Tripterygium wilfordii</name>
    <name type="common">Thunder God vine</name>
    <dbReference type="NCBI Taxonomy" id="458696"/>
    <lineage>
        <taxon>Eukaryota</taxon>
        <taxon>Viridiplantae</taxon>
        <taxon>Streptophyta</taxon>
        <taxon>Embryophyta</taxon>
        <taxon>Tracheophyta</taxon>
        <taxon>Spermatophyta</taxon>
        <taxon>Magnoliopsida</taxon>
        <taxon>eudicotyledons</taxon>
        <taxon>Gunneridae</taxon>
        <taxon>Pentapetalae</taxon>
        <taxon>rosids</taxon>
        <taxon>fabids</taxon>
        <taxon>Celastrales</taxon>
        <taxon>Celastraceae</taxon>
        <taxon>Tripterygium</taxon>
    </lineage>
</organism>
<keyword evidence="5" id="KW-0808">Transferase</keyword>
<comment type="caution">
    <text evidence="10">The sequence shown here is derived from an EMBL/GenBank/DDBJ whole genome shotgun (WGS) entry which is preliminary data.</text>
</comment>
<sequence>MAAAKALHLCSPSLTFSKFKSPQKNFAVTLPCYPRIKAEAAASSTTVSTQNTLTPSQFRVDILSESLPFIQKFRGKTIVVKYGGAAMKSDHLKASVVSDLVLLSCVGLHPILVHGGGPDINNWLRLLNIEPVFHDGLRVTDSQTMEIVSMVLIGKVNKNLVSLINKAGGTAIGLSGMDGRLLTARPSPNAAHLGFVGEVAGVNSTVLQPLINSGHIPVIASVAADMYGQSYNINADIVAGEVAAALGAEKLILLTDVVGILEDKDDPESLVKEIDIKGVKKMIEDKKVAGGMIPKVNCCVRSLAQGVRTASIIDGRVEHSLLHEIMTDEGVGTMITGNSGQFGSLDLNFLCQSITMNIIY</sequence>
<evidence type="ECO:0000256" key="5">
    <source>
        <dbReference type="ARBA" id="ARBA00022679"/>
    </source>
</evidence>
<evidence type="ECO:0000256" key="8">
    <source>
        <dbReference type="ARBA" id="ARBA00022840"/>
    </source>
</evidence>
<dbReference type="InterPro" id="IPR037528">
    <property type="entry name" value="ArgB"/>
</dbReference>
<evidence type="ECO:0000313" key="11">
    <source>
        <dbReference type="Proteomes" id="UP000593562"/>
    </source>
</evidence>
<proteinExistence type="inferred from homology"/>
<keyword evidence="7 10" id="KW-0418">Kinase</keyword>
<keyword evidence="4" id="KW-0028">Amino-acid biosynthesis</keyword>
<keyword evidence="6" id="KW-0547">Nucleotide-binding</keyword>
<dbReference type="InterPro" id="IPR001048">
    <property type="entry name" value="Asp/Glu/Uridylate_kinase"/>
</dbReference>
<dbReference type="Gene3D" id="3.40.1160.10">
    <property type="entry name" value="Acetylglutamate kinase-like"/>
    <property type="match status" value="1"/>
</dbReference>
<protein>
    <recommendedName>
        <fullName evidence="2">acetylglutamate kinase</fullName>
        <ecNumber evidence="2">2.7.2.8</ecNumber>
    </recommendedName>
</protein>
<evidence type="ECO:0000256" key="2">
    <source>
        <dbReference type="ARBA" id="ARBA00013065"/>
    </source>
</evidence>
<dbReference type="GO" id="GO:0003991">
    <property type="term" value="F:acetylglutamate kinase activity"/>
    <property type="evidence" value="ECO:0007669"/>
    <property type="project" value="UniProtKB-EC"/>
</dbReference>
<comment type="pathway">
    <text evidence="1">Amino-acid biosynthesis; L-arginine biosynthesis; N(2)-acetyl-L-ornithine from L-glutamate: step 2/4.</text>
</comment>
<dbReference type="EC" id="2.7.2.8" evidence="2"/>
<dbReference type="InterPro" id="IPR001057">
    <property type="entry name" value="Glu/AcGlu_kinase"/>
</dbReference>
<dbReference type="HAMAP" id="MF_00082">
    <property type="entry name" value="ArgB"/>
    <property type="match status" value="1"/>
</dbReference>
<dbReference type="InterPro" id="IPR036393">
    <property type="entry name" value="AceGlu_kinase-like_sf"/>
</dbReference>
<feature type="domain" description="Aspartate/glutamate/uridylate kinase" evidence="9">
    <location>
        <begin position="76"/>
        <end position="314"/>
    </location>
</feature>
<evidence type="ECO:0000256" key="7">
    <source>
        <dbReference type="ARBA" id="ARBA00022777"/>
    </source>
</evidence>
<evidence type="ECO:0000256" key="6">
    <source>
        <dbReference type="ARBA" id="ARBA00022741"/>
    </source>
</evidence>
<evidence type="ECO:0000313" key="10">
    <source>
        <dbReference type="EMBL" id="KAF5744288.1"/>
    </source>
</evidence>
<dbReference type="CDD" id="cd04250">
    <property type="entry name" value="AAK_NAGK-C"/>
    <property type="match status" value="1"/>
</dbReference>
<dbReference type="Pfam" id="PF00696">
    <property type="entry name" value="AA_kinase"/>
    <property type="match status" value="1"/>
</dbReference>
<dbReference type="AlphaFoldDB" id="A0A7J7DDF6"/>
<dbReference type="EMBL" id="JAAARO010000008">
    <property type="protein sequence ID" value="KAF5744288.1"/>
    <property type="molecule type" value="Genomic_DNA"/>
</dbReference>
<evidence type="ECO:0000256" key="4">
    <source>
        <dbReference type="ARBA" id="ARBA00022605"/>
    </source>
</evidence>
<keyword evidence="3" id="KW-0055">Arginine biosynthesis</keyword>
<dbReference type="FunCoup" id="A0A7J7DDF6">
    <property type="interactions" value="956"/>
</dbReference>
<dbReference type="GO" id="GO:0005524">
    <property type="term" value="F:ATP binding"/>
    <property type="evidence" value="ECO:0007669"/>
    <property type="project" value="UniProtKB-KW"/>
</dbReference>
<gene>
    <name evidence="10" type="ORF">HS088_TW08G00888</name>
</gene>
<dbReference type="NCBIfam" id="TIGR00761">
    <property type="entry name" value="argB"/>
    <property type="match status" value="1"/>
</dbReference>
<dbReference type="InParanoid" id="A0A7J7DDF6"/>
<dbReference type="GO" id="GO:0009534">
    <property type="term" value="C:chloroplast thylakoid"/>
    <property type="evidence" value="ECO:0007669"/>
    <property type="project" value="TreeGrafter"/>
</dbReference>
<evidence type="ECO:0000259" key="9">
    <source>
        <dbReference type="Pfam" id="PF00696"/>
    </source>
</evidence>
<dbReference type="PANTHER" id="PTHR23342">
    <property type="entry name" value="N-ACETYLGLUTAMATE SYNTHASE"/>
    <property type="match status" value="1"/>
</dbReference>
<dbReference type="PANTHER" id="PTHR23342:SF0">
    <property type="entry name" value="N-ACETYLGLUTAMATE SYNTHASE, MITOCHONDRIAL"/>
    <property type="match status" value="1"/>
</dbReference>
<dbReference type="SUPFAM" id="SSF53633">
    <property type="entry name" value="Carbamate kinase-like"/>
    <property type="match status" value="1"/>
</dbReference>
<dbReference type="PRINTS" id="PR00474">
    <property type="entry name" value="GLU5KINASE"/>
</dbReference>
<name>A0A7J7DDF6_TRIWF</name>
<evidence type="ECO:0000256" key="1">
    <source>
        <dbReference type="ARBA" id="ARBA00004828"/>
    </source>
</evidence>
<dbReference type="InterPro" id="IPR041727">
    <property type="entry name" value="NAGK-C"/>
</dbReference>
<dbReference type="FunFam" id="3.40.1160.10:FF:000004">
    <property type="entry name" value="Acetylglutamate kinase"/>
    <property type="match status" value="1"/>
</dbReference>
<accession>A0A7J7DDF6</accession>
<reference evidence="10 11" key="1">
    <citation type="journal article" date="2020" name="Nat. Commun.">
        <title>Genome of Tripterygium wilfordii and identification of cytochrome P450 involved in triptolide biosynthesis.</title>
        <authorList>
            <person name="Tu L."/>
            <person name="Su P."/>
            <person name="Zhang Z."/>
            <person name="Gao L."/>
            <person name="Wang J."/>
            <person name="Hu T."/>
            <person name="Zhou J."/>
            <person name="Zhang Y."/>
            <person name="Zhao Y."/>
            <person name="Liu Y."/>
            <person name="Song Y."/>
            <person name="Tong Y."/>
            <person name="Lu Y."/>
            <person name="Yang J."/>
            <person name="Xu C."/>
            <person name="Jia M."/>
            <person name="Peters R.J."/>
            <person name="Huang L."/>
            <person name="Gao W."/>
        </authorList>
    </citation>
    <scope>NUCLEOTIDE SEQUENCE [LARGE SCALE GENOMIC DNA]</scope>
    <source>
        <strain evidence="11">cv. XIE 37</strain>
        <tissue evidence="10">Leaf</tissue>
    </source>
</reference>